<reference evidence="2" key="1">
    <citation type="submission" date="2021-02" db="EMBL/GenBank/DDBJ databases">
        <authorList>
            <person name="Nowell W R."/>
        </authorList>
    </citation>
    <scope>NUCLEOTIDE SEQUENCE</scope>
</reference>
<gene>
    <name evidence="2" type="ORF">BYL167_LOCUS25590</name>
</gene>
<feature type="transmembrane region" description="Helical" evidence="1">
    <location>
        <begin position="177"/>
        <end position="196"/>
    </location>
</feature>
<sequence>MKDFDIITEPTQAFICANLSLSSLPYLKLGSMLEQKFSAPTYLALVVLNSIIGFLACYSMGMSERANTKLDKLMLNMNMLNFNKTKIYFYVQTNCSKLLELYPEFHDFYNLKICQSQEYVMTLGKFSILLSTLYNTYLSYALYGPPAFPVILMILTSLVLSYTSLIKDEWTIKLFELASIMAGFMMIIGQCMLAYFGDWFKYQYSLAKNNLFNNRRRTDRVYDNLLPIGHQRND</sequence>
<protein>
    <submittedName>
        <fullName evidence="2">Uncharacterized protein</fullName>
    </submittedName>
</protein>
<dbReference type="Proteomes" id="UP000681967">
    <property type="component" value="Unassembled WGS sequence"/>
</dbReference>
<evidence type="ECO:0000313" key="3">
    <source>
        <dbReference type="Proteomes" id="UP000681967"/>
    </source>
</evidence>
<evidence type="ECO:0000313" key="2">
    <source>
        <dbReference type="EMBL" id="CAF4252093.1"/>
    </source>
</evidence>
<name>A0A8S2SZ30_9BILA</name>
<keyword evidence="1" id="KW-0472">Membrane</keyword>
<dbReference type="EMBL" id="CAJOBH010026379">
    <property type="protein sequence ID" value="CAF4252093.1"/>
    <property type="molecule type" value="Genomic_DNA"/>
</dbReference>
<feature type="transmembrane region" description="Helical" evidence="1">
    <location>
        <begin position="146"/>
        <end position="165"/>
    </location>
</feature>
<proteinExistence type="predicted"/>
<keyword evidence="1" id="KW-0812">Transmembrane</keyword>
<keyword evidence="1" id="KW-1133">Transmembrane helix</keyword>
<dbReference type="AlphaFoldDB" id="A0A8S2SZ30"/>
<evidence type="ECO:0000256" key="1">
    <source>
        <dbReference type="SAM" id="Phobius"/>
    </source>
</evidence>
<feature type="transmembrane region" description="Helical" evidence="1">
    <location>
        <begin position="42"/>
        <end position="61"/>
    </location>
</feature>
<accession>A0A8S2SZ30</accession>
<organism evidence="2 3">
    <name type="scientific">Rotaria magnacalcarata</name>
    <dbReference type="NCBI Taxonomy" id="392030"/>
    <lineage>
        <taxon>Eukaryota</taxon>
        <taxon>Metazoa</taxon>
        <taxon>Spiralia</taxon>
        <taxon>Gnathifera</taxon>
        <taxon>Rotifera</taxon>
        <taxon>Eurotatoria</taxon>
        <taxon>Bdelloidea</taxon>
        <taxon>Philodinida</taxon>
        <taxon>Philodinidae</taxon>
        <taxon>Rotaria</taxon>
    </lineage>
</organism>
<comment type="caution">
    <text evidence="2">The sequence shown here is derived from an EMBL/GenBank/DDBJ whole genome shotgun (WGS) entry which is preliminary data.</text>
</comment>